<dbReference type="RefSeq" id="WP_203831416.1">
    <property type="nucleotide sequence ID" value="NZ_BAAATY010000011.1"/>
</dbReference>
<dbReference type="InterPro" id="IPR010852">
    <property type="entry name" value="ABATE"/>
</dbReference>
<reference evidence="2 3" key="1">
    <citation type="submission" date="2021-01" db="EMBL/GenBank/DDBJ databases">
        <title>Whole genome shotgun sequence of Actinoplanes palleronii NBRC 14916.</title>
        <authorList>
            <person name="Komaki H."/>
            <person name="Tamura T."/>
        </authorList>
    </citation>
    <scope>NUCLEOTIDE SEQUENCE [LARGE SCALE GENOMIC DNA]</scope>
    <source>
        <strain evidence="2 3">NBRC 14916</strain>
    </source>
</reference>
<dbReference type="Pfam" id="PF11706">
    <property type="entry name" value="zf-CGNR"/>
    <property type="match status" value="1"/>
</dbReference>
<dbReference type="Gene3D" id="1.10.3300.10">
    <property type="entry name" value="Jann2411-like domain"/>
    <property type="match status" value="1"/>
</dbReference>
<dbReference type="Proteomes" id="UP000624709">
    <property type="component" value="Unassembled WGS sequence"/>
</dbReference>
<name>A0ABQ4BT63_9ACTN</name>
<keyword evidence="3" id="KW-1185">Reference proteome</keyword>
<proteinExistence type="predicted"/>
<feature type="domain" description="Zinc finger CGNR" evidence="1">
    <location>
        <begin position="133"/>
        <end position="176"/>
    </location>
</feature>
<dbReference type="InterPro" id="IPR021005">
    <property type="entry name" value="Znf_CGNR"/>
</dbReference>
<dbReference type="InterPro" id="IPR023286">
    <property type="entry name" value="ABATE_dom_sf"/>
</dbReference>
<evidence type="ECO:0000313" key="3">
    <source>
        <dbReference type="Proteomes" id="UP000624709"/>
    </source>
</evidence>
<dbReference type="SUPFAM" id="SSF160904">
    <property type="entry name" value="Jann2411-like"/>
    <property type="match status" value="1"/>
</dbReference>
<gene>
    <name evidence="2" type="ORF">Apa02nite_099820</name>
</gene>
<sequence length="187" mass="19617">MSGPHPLPAELGPVLAFVNSVDVELGTDQWAEGPPALTAWMTGAGLLDAGVTVTADEFALAGRLRAGLREMTLANNGVPTDFDDLAVVLRAFPLIVSPGAGTLAGTHDGPVMAGLGTVVAGYATGLLTGAWTRMRQCPAGDCAWVFWDSSAKGTRRWCTMRVCGNRAKARAFVERRRGADPRLADPQ</sequence>
<dbReference type="EMBL" id="BOMS01000192">
    <property type="protein sequence ID" value="GIE73874.1"/>
    <property type="molecule type" value="Genomic_DNA"/>
</dbReference>
<organism evidence="2 3">
    <name type="scientific">Actinoplanes palleronii</name>
    <dbReference type="NCBI Taxonomy" id="113570"/>
    <lineage>
        <taxon>Bacteria</taxon>
        <taxon>Bacillati</taxon>
        <taxon>Actinomycetota</taxon>
        <taxon>Actinomycetes</taxon>
        <taxon>Micromonosporales</taxon>
        <taxon>Micromonosporaceae</taxon>
        <taxon>Actinoplanes</taxon>
    </lineage>
</organism>
<comment type="caution">
    <text evidence="2">The sequence shown here is derived from an EMBL/GenBank/DDBJ whole genome shotgun (WGS) entry which is preliminary data.</text>
</comment>
<protein>
    <recommendedName>
        <fullName evidence="1">Zinc finger CGNR domain-containing protein</fullName>
    </recommendedName>
</protein>
<evidence type="ECO:0000259" key="1">
    <source>
        <dbReference type="Pfam" id="PF11706"/>
    </source>
</evidence>
<dbReference type="PANTHER" id="PTHR35525:SF3">
    <property type="entry name" value="BLL6575 PROTEIN"/>
    <property type="match status" value="1"/>
</dbReference>
<dbReference type="PANTHER" id="PTHR35525">
    <property type="entry name" value="BLL6575 PROTEIN"/>
    <property type="match status" value="1"/>
</dbReference>
<dbReference type="Pfam" id="PF07336">
    <property type="entry name" value="ABATE"/>
    <property type="match status" value="1"/>
</dbReference>
<accession>A0ABQ4BT63</accession>
<evidence type="ECO:0000313" key="2">
    <source>
        <dbReference type="EMBL" id="GIE73874.1"/>
    </source>
</evidence>